<keyword evidence="1" id="KW-0812">Transmembrane</keyword>
<accession>A0A4V2W7V2</accession>
<gene>
    <name evidence="2" type="ORF">EDD19_11381</name>
</gene>
<organism evidence="2 3">
    <name type="scientific">Dietzia cinnamea</name>
    <dbReference type="NCBI Taxonomy" id="321318"/>
    <lineage>
        <taxon>Bacteria</taxon>
        <taxon>Bacillati</taxon>
        <taxon>Actinomycetota</taxon>
        <taxon>Actinomycetes</taxon>
        <taxon>Mycobacteriales</taxon>
        <taxon>Dietziaceae</taxon>
        <taxon>Dietzia</taxon>
    </lineage>
</organism>
<proteinExistence type="predicted"/>
<feature type="transmembrane region" description="Helical" evidence="1">
    <location>
        <begin position="50"/>
        <end position="72"/>
    </location>
</feature>
<name>A0A4V2W7V2_9ACTN</name>
<dbReference type="Proteomes" id="UP000295805">
    <property type="component" value="Unassembled WGS sequence"/>
</dbReference>
<keyword evidence="1" id="KW-0472">Membrane</keyword>
<evidence type="ECO:0000313" key="2">
    <source>
        <dbReference type="EMBL" id="TCW23390.1"/>
    </source>
</evidence>
<sequence length="73" mass="7641">MVCVPRMTAVVFMTGVMLSGVAVARRVVSCARVMMFGYRGGHLVGAAGRTVTGSAAAIMVVVIVWLTHLATFV</sequence>
<comment type="caution">
    <text evidence="2">The sequence shown here is derived from an EMBL/GenBank/DDBJ whole genome shotgun (WGS) entry which is preliminary data.</text>
</comment>
<reference evidence="2 3" key="1">
    <citation type="submission" date="2019-03" db="EMBL/GenBank/DDBJ databases">
        <title>Root nodule microbial communities of legume samples collected from USA, Mexico and Botswana.</title>
        <authorList>
            <person name="Hirsch A."/>
        </authorList>
    </citation>
    <scope>NUCLEOTIDE SEQUENCE [LARGE SCALE GENOMIC DNA]</scope>
    <source>
        <strain evidence="2 3">55</strain>
    </source>
</reference>
<keyword evidence="1" id="KW-1133">Transmembrane helix</keyword>
<evidence type="ECO:0000256" key="1">
    <source>
        <dbReference type="SAM" id="Phobius"/>
    </source>
</evidence>
<dbReference type="AlphaFoldDB" id="A0A4V2W7V2"/>
<dbReference type="EMBL" id="SMCX01000013">
    <property type="protein sequence ID" value="TCW23390.1"/>
    <property type="molecule type" value="Genomic_DNA"/>
</dbReference>
<evidence type="ECO:0000313" key="3">
    <source>
        <dbReference type="Proteomes" id="UP000295805"/>
    </source>
</evidence>
<protein>
    <submittedName>
        <fullName evidence="2">Uncharacterized protein</fullName>
    </submittedName>
</protein>